<dbReference type="Pfam" id="PF07883">
    <property type="entry name" value="Cupin_2"/>
    <property type="match status" value="1"/>
</dbReference>
<dbReference type="InterPro" id="IPR047263">
    <property type="entry name" value="HNL-like_cupin"/>
</dbReference>
<evidence type="ECO:0000313" key="2">
    <source>
        <dbReference type="EMBL" id="EHY31958.1"/>
    </source>
</evidence>
<dbReference type="PANTHER" id="PTHR43698:SF1">
    <property type="entry name" value="BLL4564 PROTEIN"/>
    <property type="match status" value="1"/>
</dbReference>
<comment type="caution">
    <text evidence="2">The sequence shown here is derived from an EMBL/GenBank/DDBJ whole genome shotgun (WGS) entry which is preliminary data.</text>
</comment>
<name>H3KD49_9BURK</name>
<dbReference type="EMBL" id="AFBQ01000084">
    <property type="protein sequence ID" value="EHY31958.1"/>
    <property type="molecule type" value="Genomic_DNA"/>
</dbReference>
<dbReference type="InterPro" id="IPR011051">
    <property type="entry name" value="RmlC_Cupin_sf"/>
</dbReference>
<gene>
    <name evidence="2" type="ORF">HMPREF9440_00655</name>
</gene>
<protein>
    <submittedName>
        <fullName evidence="2">Cupin domain protein</fullName>
    </submittedName>
</protein>
<dbReference type="STRING" id="762967.HMPREF9440_00655"/>
<proteinExistence type="predicted"/>
<dbReference type="InterPro" id="IPR013096">
    <property type="entry name" value="Cupin_2"/>
</dbReference>
<dbReference type="InterPro" id="IPR014710">
    <property type="entry name" value="RmlC-like_jellyroll"/>
</dbReference>
<dbReference type="Gene3D" id="2.60.120.10">
    <property type="entry name" value="Jelly Rolls"/>
    <property type="match status" value="1"/>
</dbReference>
<feature type="domain" description="Cupin type-2" evidence="1">
    <location>
        <begin position="184"/>
        <end position="241"/>
    </location>
</feature>
<dbReference type="CDD" id="cd02233">
    <property type="entry name" value="cupin_HNL-like"/>
    <property type="match status" value="1"/>
</dbReference>
<evidence type="ECO:0000313" key="3">
    <source>
        <dbReference type="Proteomes" id="UP000004956"/>
    </source>
</evidence>
<evidence type="ECO:0000259" key="1">
    <source>
        <dbReference type="Pfam" id="PF07883"/>
    </source>
</evidence>
<dbReference type="PATRIC" id="fig|762967.3.peg.532"/>
<sequence>MPEFLIRLDAHGSEGAGTLTQGGPRRLQGVPLSPLPTTLPRFMPEPTQLPCGKRMSRAIPLPDLMRCLTDLPKVHAEAFRPSPRAGESKRTRAFGSAARGLIETLKDPPGVISAVISAARTRHPRYAQHAQPRTKTMSDNHQVPVSVFEQGGPNPYRKFFTGETLLSMLVEPNDGVFNCPIGNVTFTPGARTNWHKHSGGQILLVLEGLGRYCERGGRIRILRPGDVVKIPPEVEHWHGADERIGMVHISIETNVPNNKAEWLEPVTDEEYQAF</sequence>
<dbReference type="HOGENOM" id="CLU_1015365_0_0_4"/>
<dbReference type="AlphaFoldDB" id="H3KD49"/>
<dbReference type="PANTHER" id="PTHR43698">
    <property type="entry name" value="RIBD C-TERMINAL DOMAIN CONTAINING PROTEIN"/>
    <property type="match status" value="1"/>
</dbReference>
<organism evidence="2 3">
    <name type="scientific">Sutterella parvirubra YIT 11816</name>
    <dbReference type="NCBI Taxonomy" id="762967"/>
    <lineage>
        <taxon>Bacteria</taxon>
        <taxon>Pseudomonadati</taxon>
        <taxon>Pseudomonadota</taxon>
        <taxon>Betaproteobacteria</taxon>
        <taxon>Burkholderiales</taxon>
        <taxon>Sutterellaceae</taxon>
        <taxon>Sutterella</taxon>
    </lineage>
</organism>
<accession>H3KD49</accession>
<keyword evidence="3" id="KW-1185">Reference proteome</keyword>
<dbReference type="Proteomes" id="UP000004956">
    <property type="component" value="Unassembled WGS sequence"/>
</dbReference>
<reference evidence="2 3" key="1">
    <citation type="submission" date="2011-11" db="EMBL/GenBank/DDBJ databases">
        <authorList>
            <person name="Weinstock G."/>
            <person name="Sodergren E."/>
            <person name="Clifton S."/>
            <person name="Fulton L."/>
            <person name="Fulton B."/>
            <person name="Courtney L."/>
            <person name="Fronick C."/>
            <person name="Harrison M."/>
            <person name="Strong C."/>
            <person name="Farmer C."/>
            <person name="Delahaunty K."/>
            <person name="Markovic C."/>
            <person name="Hall O."/>
            <person name="Minx P."/>
            <person name="Tomlinson C."/>
            <person name="Mitreva M."/>
            <person name="Hou S."/>
            <person name="Chen J."/>
            <person name="Wollam A."/>
            <person name="Pepin K.H."/>
            <person name="Johnson M."/>
            <person name="Bhonagiri V."/>
            <person name="Zhang X."/>
            <person name="Suruliraj S."/>
            <person name="Warren W."/>
            <person name="Chinwalla A."/>
            <person name="Mardis E.R."/>
            <person name="Wilson R.K."/>
        </authorList>
    </citation>
    <scope>NUCLEOTIDE SEQUENCE [LARGE SCALE GENOMIC DNA]</scope>
    <source>
        <strain evidence="2 3">YIT 11816</strain>
    </source>
</reference>
<dbReference type="SUPFAM" id="SSF51182">
    <property type="entry name" value="RmlC-like cupins"/>
    <property type="match status" value="1"/>
</dbReference>